<accession>A0A218X7K8</accession>
<evidence type="ECO:0000313" key="2">
    <source>
        <dbReference type="Proteomes" id="UP000197138"/>
    </source>
</evidence>
<protein>
    <recommendedName>
        <fullName evidence="3">NB-ARC domain-containing protein</fullName>
    </recommendedName>
</protein>
<dbReference type="Proteomes" id="UP000197138">
    <property type="component" value="Unassembled WGS sequence"/>
</dbReference>
<comment type="caution">
    <text evidence="1">The sequence shown here is derived from an EMBL/GenBank/DDBJ whole genome shotgun (WGS) entry which is preliminary data.</text>
</comment>
<proteinExistence type="predicted"/>
<evidence type="ECO:0000313" key="1">
    <source>
        <dbReference type="EMBL" id="OWM80669.1"/>
    </source>
</evidence>
<gene>
    <name evidence="1" type="ORF">CDL15_Pgr006699</name>
</gene>
<name>A0A218X7K8_PUNGR</name>
<dbReference type="AlphaFoldDB" id="A0A218X7K8"/>
<evidence type="ECO:0008006" key="3">
    <source>
        <dbReference type="Google" id="ProtNLM"/>
    </source>
</evidence>
<dbReference type="Gene3D" id="3.80.10.10">
    <property type="entry name" value="Ribonuclease Inhibitor"/>
    <property type="match status" value="1"/>
</dbReference>
<dbReference type="EMBL" id="MTKT01002214">
    <property type="protein sequence ID" value="OWM80669.1"/>
    <property type="molecule type" value="Genomic_DNA"/>
</dbReference>
<reference evidence="2" key="1">
    <citation type="journal article" date="2017" name="Plant J.">
        <title>The pomegranate (Punica granatum L.) genome and the genomics of punicalagin biosynthesis.</title>
        <authorList>
            <person name="Qin G."/>
            <person name="Xu C."/>
            <person name="Ming R."/>
            <person name="Tang H."/>
            <person name="Guyot R."/>
            <person name="Kramer E.M."/>
            <person name="Hu Y."/>
            <person name="Yi X."/>
            <person name="Qi Y."/>
            <person name="Xu X."/>
            <person name="Gao Z."/>
            <person name="Pan H."/>
            <person name="Jian J."/>
            <person name="Tian Y."/>
            <person name="Yue Z."/>
            <person name="Xu Y."/>
        </authorList>
    </citation>
    <scope>NUCLEOTIDE SEQUENCE [LARGE SCALE GENOMIC DNA]</scope>
    <source>
        <strain evidence="2">cv. Dabenzi</strain>
    </source>
</reference>
<dbReference type="InterPro" id="IPR032675">
    <property type="entry name" value="LRR_dom_sf"/>
</dbReference>
<sequence>MEAIAKNCRGLKKFPRSQCTFAAKGVNAILNNCGSLEELSGKRLPGLTDETVFDLIGPGVVGDSLRTILLKELYNGPSYYPLIIRSKNLRTLRLMKC</sequence>
<organism evidence="1 2">
    <name type="scientific">Punica granatum</name>
    <name type="common">Pomegranate</name>
    <dbReference type="NCBI Taxonomy" id="22663"/>
    <lineage>
        <taxon>Eukaryota</taxon>
        <taxon>Viridiplantae</taxon>
        <taxon>Streptophyta</taxon>
        <taxon>Embryophyta</taxon>
        <taxon>Tracheophyta</taxon>
        <taxon>Spermatophyta</taxon>
        <taxon>Magnoliopsida</taxon>
        <taxon>eudicotyledons</taxon>
        <taxon>Gunneridae</taxon>
        <taxon>Pentapetalae</taxon>
        <taxon>rosids</taxon>
        <taxon>malvids</taxon>
        <taxon>Myrtales</taxon>
        <taxon>Lythraceae</taxon>
        <taxon>Punica</taxon>
    </lineage>
</organism>